<feature type="region of interest" description="Disordered" evidence="1">
    <location>
        <begin position="1"/>
        <end position="50"/>
    </location>
</feature>
<evidence type="ECO:0000256" key="1">
    <source>
        <dbReference type="SAM" id="MobiDB-lite"/>
    </source>
</evidence>
<comment type="caution">
    <text evidence="2">The sequence shown here is derived from an EMBL/GenBank/DDBJ whole genome shotgun (WGS) entry which is preliminary data.</text>
</comment>
<reference evidence="2 3" key="1">
    <citation type="journal article" date="2019" name="G3 (Bethesda)">
        <title>Sequencing of a Wild Apple (Malus baccata) Genome Unravels the Differences Between Cultivated and Wild Apple Species Regarding Disease Resistance and Cold Tolerance.</title>
        <authorList>
            <person name="Chen X."/>
        </authorList>
    </citation>
    <scope>NUCLEOTIDE SEQUENCE [LARGE SCALE GENOMIC DNA]</scope>
    <source>
        <strain evidence="3">cv. Shandingzi</strain>
        <tissue evidence="2">Leaves</tissue>
    </source>
</reference>
<proteinExistence type="predicted"/>
<dbReference type="EMBL" id="VIEB01020905">
    <property type="protein sequence ID" value="TQD68557.1"/>
    <property type="molecule type" value="Genomic_DNA"/>
</dbReference>
<evidence type="ECO:0000313" key="2">
    <source>
        <dbReference type="EMBL" id="TQD68557.1"/>
    </source>
</evidence>
<gene>
    <name evidence="2" type="ORF">C1H46_045910</name>
</gene>
<sequence>MSSSKKFDASTVLYPGTRGGSSSHSQSGGGPNPSNVQSTLGRDKKKSGKN</sequence>
<dbReference type="AlphaFoldDB" id="A0A540K2P2"/>
<evidence type="ECO:0000313" key="3">
    <source>
        <dbReference type="Proteomes" id="UP000315295"/>
    </source>
</evidence>
<protein>
    <recommendedName>
        <fullName evidence="4">YuzL family protein</fullName>
    </recommendedName>
</protein>
<accession>A0A540K2P2</accession>
<name>A0A540K2P2_MALBA</name>
<dbReference type="Proteomes" id="UP000315295">
    <property type="component" value="Unassembled WGS sequence"/>
</dbReference>
<keyword evidence="3" id="KW-1185">Reference proteome</keyword>
<organism evidence="2 3">
    <name type="scientific">Malus baccata</name>
    <name type="common">Siberian crab apple</name>
    <name type="synonym">Pyrus baccata</name>
    <dbReference type="NCBI Taxonomy" id="106549"/>
    <lineage>
        <taxon>Eukaryota</taxon>
        <taxon>Viridiplantae</taxon>
        <taxon>Streptophyta</taxon>
        <taxon>Embryophyta</taxon>
        <taxon>Tracheophyta</taxon>
        <taxon>Spermatophyta</taxon>
        <taxon>Magnoliopsida</taxon>
        <taxon>eudicotyledons</taxon>
        <taxon>Gunneridae</taxon>
        <taxon>Pentapetalae</taxon>
        <taxon>rosids</taxon>
        <taxon>fabids</taxon>
        <taxon>Rosales</taxon>
        <taxon>Rosaceae</taxon>
        <taxon>Amygdaloideae</taxon>
        <taxon>Maleae</taxon>
        <taxon>Malus</taxon>
    </lineage>
</organism>
<evidence type="ECO:0008006" key="4">
    <source>
        <dbReference type="Google" id="ProtNLM"/>
    </source>
</evidence>